<sequence>MARHGYQVTCATCHSLDASCHVSDTGSRRVCPLYASYDSDPTASPSHSIASSSFSSCFSTSESIVMPRTKKPINHRRTVKKQ</sequence>
<evidence type="ECO:0000313" key="1">
    <source>
        <dbReference type="EMBL" id="URD73493.1"/>
    </source>
</evidence>
<organism evidence="1 2">
    <name type="scientific">Musa troglodytarum</name>
    <name type="common">fe'i banana</name>
    <dbReference type="NCBI Taxonomy" id="320322"/>
    <lineage>
        <taxon>Eukaryota</taxon>
        <taxon>Viridiplantae</taxon>
        <taxon>Streptophyta</taxon>
        <taxon>Embryophyta</taxon>
        <taxon>Tracheophyta</taxon>
        <taxon>Spermatophyta</taxon>
        <taxon>Magnoliopsida</taxon>
        <taxon>Liliopsida</taxon>
        <taxon>Zingiberales</taxon>
        <taxon>Musaceae</taxon>
        <taxon>Musa</taxon>
    </lineage>
</organism>
<name>A0A9E7EAP6_9LILI</name>
<keyword evidence="2" id="KW-1185">Reference proteome</keyword>
<gene>
    <name evidence="1" type="ORF">MUK42_09710</name>
</gene>
<dbReference type="AlphaFoldDB" id="A0A9E7EAP6"/>
<dbReference type="EMBL" id="CP097502">
    <property type="protein sequence ID" value="URD73493.1"/>
    <property type="molecule type" value="Genomic_DNA"/>
</dbReference>
<protein>
    <submittedName>
        <fullName evidence="1">B-box zinc finger family protein</fullName>
    </submittedName>
</protein>
<evidence type="ECO:0000313" key="2">
    <source>
        <dbReference type="Proteomes" id="UP001055439"/>
    </source>
</evidence>
<accession>A0A9E7EAP6</accession>
<reference evidence="1" key="1">
    <citation type="submission" date="2022-05" db="EMBL/GenBank/DDBJ databases">
        <title>The Musa troglodytarum L. genome provides insights into the mechanism of non-climacteric behaviour and enrichment of carotenoids.</title>
        <authorList>
            <person name="Wang J."/>
        </authorList>
    </citation>
    <scope>NUCLEOTIDE SEQUENCE</scope>
    <source>
        <tissue evidence="1">Leaf</tissue>
    </source>
</reference>
<dbReference type="Proteomes" id="UP001055439">
    <property type="component" value="Chromosome 1"/>
</dbReference>
<proteinExistence type="predicted"/>